<protein>
    <submittedName>
        <fullName evidence="3">CTAGE family member 2</fullName>
    </submittedName>
</protein>
<dbReference type="InterPro" id="IPR051500">
    <property type="entry name" value="cTAGE_MIA/OTOR"/>
</dbReference>
<evidence type="ECO:0000256" key="2">
    <source>
        <dbReference type="SAM" id="MobiDB-lite"/>
    </source>
</evidence>
<dbReference type="AlphaFoldDB" id="A0A5N4DGV4"/>
<dbReference type="GO" id="GO:0070971">
    <property type="term" value="C:endoplasmic reticulum exit site"/>
    <property type="evidence" value="ECO:0007669"/>
    <property type="project" value="TreeGrafter"/>
</dbReference>
<name>A0A5N4DGV4_CAMDR</name>
<comment type="caution">
    <text evidence="3">The sequence shown here is derived from an EMBL/GenBank/DDBJ whole genome shotgun (WGS) entry which is preliminary data.</text>
</comment>
<dbReference type="EMBL" id="JWIN03000012">
    <property type="protein sequence ID" value="KAB1270286.1"/>
    <property type="molecule type" value="Genomic_DNA"/>
</dbReference>
<dbReference type="Proteomes" id="UP000299084">
    <property type="component" value="Unassembled WGS sequence"/>
</dbReference>
<gene>
    <name evidence="3" type="ORF">Cadr_000017283</name>
</gene>
<feature type="region of interest" description="Disordered" evidence="2">
    <location>
        <begin position="189"/>
        <end position="260"/>
    </location>
</feature>
<dbReference type="GO" id="GO:0009306">
    <property type="term" value="P:protein secretion"/>
    <property type="evidence" value="ECO:0007669"/>
    <property type="project" value="TreeGrafter"/>
</dbReference>
<feature type="compositionally biased region" description="Pro residues" evidence="2">
    <location>
        <begin position="204"/>
        <end position="220"/>
    </location>
</feature>
<dbReference type="PANTHER" id="PTHR23158">
    <property type="entry name" value="MELANOMA INHIBITORY ACTIVITY-RELATED"/>
    <property type="match status" value="1"/>
</dbReference>
<dbReference type="GO" id="GO:0035459">
    <property type="term" value="P:vesicle cargo loading"/>
    <property type="evidence" value="ECO:0007669"/>
    <property type="project" value="TreeGrafter"/>
</dbReference>
<keyword evidence="1" id="KW-0175">Coiled coil</keyword>
<keyword evidence="4" id="KW-1185">Reference proteome</keyword>
<evidence type="ECO:0000256" key="1">
    <source>
        <dbReference type="ARBA" id="ARBA00023054"/>
    </source>
</evidence>
<reference evidence="3 4" key="1">
    <citation type="journal article" date="2019" name="Mol. Ecol. Resour.">
        <title>Improving Illumina assemblies with Hi-C and long reads: an example with the North African dromedary.</title>
        <authorList>
            <person name="Elbers J.P."/>
            <person name="Rogers M.F."/>
            <person name="Perelman P.L."/>
            <person name="Proskuryakova A.A."/>
            <person name="Serdyukova N.A."/>
            <person name="Johnson W.E."/>
            <person name="Horin P."/>
            <person name="Corander J."/>
            <person name="Murphy D."/>
            <person name="Burger P.A."/>
        </authorList>
    </citation>
    <scope>NUCLEOTIDE SEQUENCE [LARGE SCALE GENOMIC DNA]</scope>
    <source>
        <strain evidence="3">Drom800</strain>
        <tissue evidence="3">Blood</tissue>
    </source>
</reference>
<proteinExistence type="predicted"/>
<evidence type="ECO:0000313" key="4">
    <source>
        <dbReference type="Proteomes" id="UP000299084"/>
    </source>
</evidence>
<dbReference type="GO" id="GO:0005789">
    <property type="term" value="C:endoplasmic reticulum membrane"/>
    <property type="evidence" value="ECO:0007669"/>
    <property type="project" value="TreeGrafter"/>
</dbReference>
<dbReference type="PANTHER" id="PTHR23158:SF59">
    <property type="match status" value="1"/>
</dbReference>
<sequence>MPEVSRVQGQHRAPPAVPWPEGDLKWVQGDIRVPHPGPGWGPQGRARQVGEEKQMIKELAGQIASLQAEEAGLWQENAELDSEIWQLRQRLRMLPGVCVDYLTQLQEKWREKEACCSELERKLATSSGQVTSTQQIRSVYKQMAKALRQHLEENPPYHWKKILFVEYRAQGSWMAAVGMWRKLKELRDDKQHHRQALQVQGDPRPYPPGPDAPTAPPATPRSPEVEDPGHWDPSKEEGLPIRAQGSGVTCRDDSAPSAQV</sequence>
<evidence type="ECO:0000313" key="3">
    <source>
        <dbReference type="EMBL" id="KAB1270286.1"/>
    </source>
</evidence>
<accession>A0A5N4DGV4</accession>
<dbReference type="GO" id="GO:0006888">
    <property type="term" value="P:endoplasmic reticulum to Golgi vesicle-mediated transport"/>
    <property type="evidence" value="ECO:0007669"/>
    <property type="project" value="TreeGrafter"/>
</dbReference>
<feature type="compositionally biased region" description="Basic and acidic residues" evidence="2">
    <location>
        <begin position="223"/>
        <end position="239"/>
    </location>
</feature>
<organism evidence="3 4">
    <name type="scientific">Camelus dromedarius</name>
    <name type="common">Dromedary</name>
    <name type="synonym">Arabian camel</name>
    <dbReference type="NCBI Taxonomy" id="9838"/>
    <lineage>
        <taxon>Eukaryota</taxon>
        <taxon>Metazoa</taxon>
        <taxon>Chordata</taxon>
        <taxon>Craniata</taxon>
        <taxon>Vertebrata</taxon>
        <taxon>Euteleostomi</taxon>
        <taxon>Mammalia</taxon>
        <taxon>Eutheria</taxon>
        <taxon>Laurasiatheria</taxon>
        <taxon>Artiodactyla</taxon>
        <taxon>Tylopoda</taxon>
        <taxon>Camelidae</taxon>
        <taxon>Camelus</taxon>
    </lineage>
</organism>
<feature type="region of interest" description="Disordered" evidence="2">
    <location>
        <begin position="1"/>
        <end position="21"/>
    </location>
</feature>